<dbReference type="InterPro" id="IPR051871">
    <property type="entry name" value="GMC_Oxidoreductase-Related"/>
</dbReference>
<organism evidence="5 6">
    <name type="scientific">Morus notabilis</name>
    <dbReference type="NCBI Taxonomy" id="981085"/>
    <lineage>
        <taxon>Eukaryota</taxon>
        <taxon>Viridiplantae</taxon>
        <taxon>Streptophyta</taxon>
        <taxon>Embryophyta</taxon>
        <taxon>Tracheophyta</taxon>
        <taxon>Spermatophyta</taxon>
        <taxon>Magnoliopsida</taxon>
        <taxon>eudicotyledons</taxon>
        <taxon>Gunneridae</taxon>
        <taxon>Pentapetalae</taxon>
        <taxon>rosids</taxon>
        <taxon>fabids</taxon>
        <taxon>Rosales</taxon>
        <taxon>Moraceae</taxon>
        <taxon>Moreae</taxon>
        <taxon>Morus</taxon>
    </lineage>
</organism>
<evidence type="ECO:0000313" key="6">
    <source>
        <dbReference type="Proteomes" id="UP000030645"/>
    </source>
</evidence>
<keyword evidence="6" id="KW-1185">Reference proteome</keyword>
<proteinExistence type="predicted"/>
<dbReference type="Gene3D" id="3.50.50.60">
    <property type="entry name" value="FAD/NAD(P)-binding domain"/>
    <property type="match status" value="1"/>
</dbReference>
<dbReference type="EMBL" id="KE345183">
    <property type="protein sequence ID" value="EXB94931.1"/>
    <property type="molecule type" value="Genomic_DNA"/>
</dbReference>
<evidence type="ECO:0000259" key="4">
    <source>
        <dbReference type="Pfam" id="PF05199"/>
    </source>
</evidence>
<keyword evidence="5" id="KW-0456">Lyase</keyword>
<dbReference type="Gene3D" id="3.30.410.40">
    <property type="match status" value="1"/>
</dbReference>
<dbReference type="InterPro" id="IPR007867">
    <property type="entry name" value="GMC_OxRtase_C"/>
</dbReference>
<evidence type="ECO:0000313" key="5">
    <source>
        <dbReference type="EMBL" id="EXB94931.1"/>
    </source>
</evidence>
<comment type="cofactor">
    <cofactor evidence="1">
        <name>FAD</name>
        <dbReference type="ChEBI" id="CHEBI:57692"/>
    </cofactor>
</comment>
<dbReference type="STRING" id="981085.W9S9H3"/>
<dbReference type="PANTHER" id="PTHR45968">
    <property type="entry name" value="OSJNBA0019K04.7 PROTEIN"/>
    <property type="match status" value="1"/>
</dbReference>
<dbReference type="AlphaFoldDB" id="W9S9H3"/>
<accession>W9S9H3</accession>
<dbReference type="GO" id="GO:0016614">
    <property type="term" value="F:oxidoreductase activity, acting on CH-OH group of donors"/>
    <property type="evidence" value="ECO:0007669"/>
    <property type="project" value="InterPro"/>
</dbReference>
<dbReference type="GO" id="GO:0016829">
    <property type="term" value="F:lyase activity"/>
    <property type="evidence" value="ECO:0007669"/>
    <property type="project" value="UniProtKB-KW"/>
</dbReference>
<dbReference type="SUPFAM" id="SSF54373">
    <property type="entry name" value="FAD-linked reductases, C-terminal domain"/>
    <property type="match status" value="1"/>
</dbReference>
<dbReference type="PANTHER" id="PTHR45968:SF23">
    <property type="entry name" value="GLUCOSE-METHANOL-CHOLINE OXIDOREDUCTASE N-TERMINAL DOMAIN-CONTAINING PROTEIN"/>
    <property type="match status" value="1"/>
</dbReference>
<dbReference type="InterPro" id="IPR036188">
    <property type="entry name" value="FAD/NAD-bd_sf"/>
</dbReference>
<keyword evidence="2" id="KW-0285">Flavoprotein</keyword>
<reference evidence="6" key="1">
    <citation type="submission" date="2013-01" db="EMBL/GenBank/DDBJ databases">
        <title>Draft Genome Sequence of a Mulberry Tree, Morus notabilis C.K. Schneid.</title>
        <authorList>
            <person name="He N."/>
            <person name="Zhao S."/>
        </authorList>
    </citation>
    <scope>NUCLEOTIDE SEQUENCE</scope>
</reference>
<evidence type="ECO:0000256" key="2">
    <source>
        <dbReference type="ARBA" id="ARBA00022630"/>
    </source>
</evidence>
<evidence type="ECO:0000256" key="3">
    <source>
        <dbReference type="ARBA" id="ARBA00022827"/>
    </source>
</evidence>
<feature type="domain" description="Glucose-methanol-choline oxidoreductase C-terminal" evidence="4">
    <location>
        <begin position="72"/>
        <end position="213"/>
    </location>
</feature>
<gene>
    <name evidence="5" type="ORF">L484_023040</name>
</gene>
<evidence type="ECO:0000256" key="1">
    <source>
        <dbReference type="ARBA" id="ARBA00001974"/>
    </source>
</evidence>
<dbReference type="eggNOG" id="KOG1238">
    <property type="taxonomic scope" value="Eukaryota"/>
</dbReference>
<dbReference type="SUPFAM" id="SSF51905">
    <property type="entry name" value="FAD/NAD(P)-binding domain"/>
    <property type="match status" value="1"/>
</dbReference>
<dbReference type="Proteomes" id="UP000030645">
    <property type="component" value="Unassembled WGS sequence"/>
</dbReference>
<protein>
    <submittedName>
        <fullName evidence="5">(R)-mandelonitrile lyase 4</fullName>
    </submittedName>
</protein>
<name>W9S9H3_9ROSA</name>
<sequence>MADNPRNNINLVIPFPFEASSAQVVGITSDYYIETVSFSLSFFPIPLPFSLYPSSVSTELSLAIIAEKITGPLSHGSLQLASRNDVKVAPHVGFNYFADPVDLSRCVSAVRKMGDLLNTNSMDPFKYKAFNGERGFMFLGPALPSNNSDDSAMEDYCRSTVTNFWHYHGGGLVGKVVDGDFRVMGVNSLRVVDGSTFILSPGTNPQATLMMLGRSGLTLSWQRRLLTTLCMRHKSATGIGSAISTITLKNTKKNQSFFTGGSVAGAAACESPFVAVVVPPLTSKSPLVVVRDSVHSSPFRHRIFERRQCWFFLVEDLGGDLAAASLLAWRQTPAVDLSPCCRPHAASFDKF</sequence>
<dbReference type="Pfam" id="PF05199">
    <property type="entry name" value="GMC_oxred_C"/>
    <property type="match status" value="1"/>
</dbReference>
<keyword evidence="3" id="KW-0274">FAD</keyword>